<dbReference type="PROSITE" id="PS51736">
    <property type="entry name" value="RECOMBINASES_3"/>
    <property type="match status" value="1"/>
</dbReference>
<dbReference type="InterPro" id="IPR050639">
    <property type="entry name" value="SSR_resolvase"/>
</dbReference>
<gene>
    <name evidence="5" type="ORF">HDF10_003074</name>
</gene>
<accession>A0A7W8J9D5</accession>
<dbReference type="Gene3D" id="1.10.10.60">
    <property type="entry name" value="Homeodomain-like"/>
    <property type="match status" value="1"/>
</dbReference>
<dbReference type="Pfam" id="PF00239">
    <property type="entry name" value="Resolvase"/>
    <property type="match status" value="1"/>
</dbReference>
<keyword evidence="2" id="KW-0238">DNA-binding</keyword>
<dbReference type="AlphaFoldDB" id="A0A7W8J9D5"/>
<dbReference type="InterPro" id="IPR036162">
    <property type="entry name" value="Resolvase-like_N_sf"/>
</dbReference>
<dbReference type="PANTHER" id="PTHR30461">
    <property type="entry name" value="DNA-INVERTASE FROM LAMBDOID PROPHAGE"/>
    <property type="match status" value="1"/>
</dbReference>
<reference evidence="5 6" key="1">
    <citation type="submission" date="2020-08" db="EMBL/GenBank/DDBJ databases">
        <title>Genomic Encyclopedia of Type Strains, Phase IV (KMG-V): Genome sequencing to study the core and pangenomes of soil and plant-associated prokaryotes.</title>
        <authorList>
            <person name="Whitman W."/>
        </authorList>
    </citation>
    <scope>NUCLEOTIDE SEQUENCE [LARGE SCALE GENOMIC DNA]</scope>
    <source>
        <strain evidence="5 6">M8US30</strain>
    </source>
</reference>
<dbReference type="InterPro" id="IPR006119">
    <property type="entry name" value="Resolv_N"/>
</dbReference>
<dbReference type="CDD" id="cd03768">
    <property type="entry name" value="SR_ResInv"/>
    <property type="match status" value="1"/>
</dbReference>
<dbReference type="Proteomes" id="UP000569092">
    <property type="component" value="Unassembled WGS sequence"/>
</dbReference>
<evidence type="ECO:0000313" key="5">
    <source>
        <dbReference type="EMBL" id="MBB5345083.1"/>
    </source>
</evidence>
<evidence type="ECO:0000256" key="1">
    <source>
        <dbReference type="ARBA" id="ARBA00009913"/>
    </source>
</evidence>
<feature type="domain" description="Resolvase/invertase-type recombinase catalytic" evidence="4">
    <location>
        <begin position="1"/>
        <end position="78"/>
    </location>
</feature>
<comment type="caution">
    <text evidence="5">The sequence shown here is derived from an EMBL/GenBank/DDBJ whole genome shotgun (WGS) entry which is preliminary data.</text>
</comment>
<dbReference type="SUPFAM" id="SSF53041">
    <property type="entry name" value="Resolvase-like"/>
    <property type="match status" value="1"/>
</dbReference>
<protein>
    <submittedName>
        <fullName evidence="5">DNA invertase Pin-like site-specific DNA recombinase</fullName>
    </submittedName>
</protein>
<dbReference type="InterPro" id="IPR009057">
    <property type="entry name" value="Homeodomain-like_sf"/>
</dbReference>
<dbReference type="Gene3D" id="3.40.50.1390">
    <property type="entry name" value="Resolvase, N-terminal catalytic domain"/>
    <property type="match status" value="1"/>
</dbReference>
<name>A0A7W8J9D5_9BACT</name>
<dbReference type="GO" id="GO:0003677">
    <property type="term" value="F:DNA binding"/>
    <property type="evidence" value="ECO:0007669"/>
    <property type="project" value="UniProtKB-KW"/>
</dbReference>
<proteinExistence type="inferred from homology"/>
<dbReference type="CDD" id="cd00569">
    <property type="entry name" value="HTH_Hin_like"/>
    <property type="match status" value="1"/>
</dbReference>
<dbReference type="SUPFAM" id="SSF46689">
    <property type="entry name" value="Homeodomain-like"/>
    <property type="match status" value="1"/>
</dbReference>
<organism evidence="5 6">
    <name type="scientific">Tunturiibacter lichenicola</name>
    <dbReference type="NCBI Taxonomy" id="2051959"/>
    <lineage>
        <taxon>Bacteria</taxon>
        <taxon>Pseudomonadati</taxon>
        <taxon>Acidobacteriota</taxon>
        <taxon>Terriglobia</taxon>
        <taxon>Terriglobales</taxon>
        <taxon>Acidobacteriaceae</taxon>
        <taxon>Tunturiibacter</taxon>
    </lineage>
</organism>
<dbReference type="InterPro" id="IPR006120">
    <property type="entry name" value="Resolvase_HTH_dom"/>
</dbReference>
<dbReference type="EMBL" id="JACHDZ010000005">
    <property type="protein sequence ID" value="MBB5345083.1"/>
    <property type="molecule type" value="Genomic_DNA"/>
</dbReference>
<sequence length="127" mass="14135">MLVVWRLDRLGRNLADLVTLIADLEHRKINFVSLTEKIETGSPAGRLVFHVFAALAEFECNLIRERTCAGLRAARARGRKGGRPAKLSPKEVKTIRALLKTADIPVAEIAARFRVARSTLYRAVSVQ</sequence>
<evidence type="ECO:0000259" key="4">
    <source>
        <dbReference type="PROSITE" id="PS51736"/>
    </source>
</evidence>
<comment type="similarity">
    <text evidence="1">Belongs to the site-specific recombinase resolvase family.</text>
</comment>
<dbReference type="SMART" id="SM00857">
    <property type="entry name" value="Resolvase"/>
    <property type="match status" value="1"/>
</dbReference>
<dbReference type="Pfam" id="PF02796">
    <property type="entry name" value="HTH_7"/>
    <property type="match status" value="1"/>
</dbReference>
<evidence type="ECO:0000256" key="3">
    <source>
        <dbReference type="ARBA" id="ARBA00023172"/>
    </source>
</evidence>
<keyword evidence="3" id="KW-0233">DNA recombination</keyword>
<dbReference type="GO" id="GO:0000150">
    <property type="term" value="F:DNA strand exchange activity"/>
    <property type="evidence" value="ECO:0007669"/>
    <property type="project" value="InterPro"/>
</dbReference>
<evidence type="ECO:0000313" key="6">
    <source>
        <dbReference type="Proteomes" id="UP000569092"/>
    </source>
</evidence>
<evidence type="ECO:0000256" key="2">
    <source>
        <dbReference type="ARBA" id="ARBA00023125"/>
    </source>
</evidence>
<dbReference type="PANTHER" id="PTHR30461:SF2">
    <property type="entry name" value="SERINE RECOMBINASE PINE-RELATED"/>
    <property type="match status" value="1"/>
</dbReference>